<accession>A0A1B8HDA4</accession>
<evidence type="ECO:0000256" key="1">
    <source>
        <dbReference type="ARBA" id="ARBA00022491"/>
    </source>
</evidence>
<gene>
    <name evidence="8" type="ORF">AYY17_19380</name>
</gene>
<evidence type="ECO:0000256" key="3">
    <source>
        <dbReference type="ARBA" id="ARBA00023015"/>
    </source>
</evidence>
<proteinExistence type="inferred from homology"/>
<dbReference type="PANTHER" id="PTHR35401:SF1">
    <property type="entry name" value="CYTOPLASMIC PROTEIN"/>
    <property type="match status" value="1"/>
</dbReference>
<dbReference type="InterPro" id="IPR010985">
    <property type="entry name" value="Ribbon_hlx_hlx"/>
</dbReference>
<dbReference type="GO" id="GO:0003677">
    <property type="term" value="F:DNA binding"/>
    <property type="evidence" value="ECO:0007669"/>
    <property type="project" value="UniProtKB-KW"/>
</dbReference>
<dbReference type="Gene3D" id="1.20.5.780">
    <property type="entry name" value="Single helix bin"/>
    <property type="match status" value="1"/>
</dbReference>
<dbReference type="PANTHER" id="PTHR35401">
    <property type="entry name" value="COPG FAMILY HELIX-TURN-HELIX PROTEIN-RELATED-RELATED"/>
    <property type="match status" value="1"/>
</dbReference>
<comment type="similarity">
    <text evidence="6">Belongs to the TacA antitoxin family.</text>
</comment>
<feature type="region of interest" description="Disordered" evidence="7">
    <location>
        <begin position="81"/>
        <end position="101"/>
    </location>
</feature>
<feature type="compositionally biased region" description="Polar residues" evidence="7">
    <location>
        <begin position="83"/>
        <end position="95"/>
    </location>
</feature>
<dbReference type="RefSeq" id="WP_067423614.1">
    <property type="nucleotide sequence ID" value="NZ_LZEX01000013.1"/>
</dbReference>
<evidence type="ECO:0000256" key="7">
    <source>
        <dbReference type="SAM" id="MobiDB-lite"/>
    </source>
</evidence>
<evidence type="ECO:0000256" key="2">
    <source>
        <dbReference type="ARBA" id="ARBA00022649"/>
    </source>
</evidence>
<organism evidence="8 9">
    <name type="scientific">Morganella psychrotolerans</name>
    <dbReference type="NCBI Taxonomy" id="368603"/>
    <lineage>
        <taxon>Bacteria</taxon>
        <taxon>Pseudomonadati</taxon>
        <taxon>Pseudomonadota</taxon>
        <taxon>Gammaproteobacteria</taxon>
        <taxon>Enterobacterales</taxon>
        <taxon>Morganellaceae</taxon>
        <taxon>Morganella</taxon>
    </lineage>
</organism>
<sequence length="101" mass="11062">MPNQSNTPAKEPDAAARSTLNLRIKPEDKVLIDKAASAAGKNRTEFVLDAARRAAEETLADLRVINVSPEVYQQFVAQLDAPPQNNNGIRTTMMSESPWAK</sequence>
<dbReference type="Proteomes" id="UP000092247">
    <property type="component" value="Unassembled WGS sequence"/>
</dbReference>
<comment type="caution">
    <text evidence="8">The sequence shown here is derived from an EMBL/GenBank/DDBJ whole genome shotgun (WGS) entry which is preliminary data.</text>
</comment>
<evidence type="ECO:0000256" key="4">
    <source>
        <dbReference type="ARBA" id="ARBA00023125"/>
    </source>
</evidence>
<evidence type="ECO:0000256" key="5">
    <source>
        <dbReference type="ARBA" id="ARBA00023163"/>
    </source>
</evidence>
<evidence type="ECO:0000313" key="8">
    <source>
        <dbReference type="EMBL" id="OBU07061.1"/>
    </source>
</evidence>
<evidence type="ECO:0000313" key="9">
    <source>
        <dbReference type="Proteomes" id="UP000092247"/>
    </source>
</evidence>
<keyword evidence="2" id="KW-1277">Toxin-antitoxin system</keyword>
<feature type="region of interest" description="Disordered" evidence="7">
    <location>
        <begin position="1"/>
        <end position="20"/>
    </location>
</feature>
<dbReference type="Pfam" id="PF08681">
    <property type="entry name" value="TacA1"/>
    <property type="match status" value="1"/>
</dbReference>
<name>A0A1B8HDA4_9GAMM</name>
<keyword evidence="1" id="KW-0678">Repressor</keyword>
<reference evidence="8 9" key="1">
    <citation type="submission" date="2016-06" db="EMBL/GenBank/DDBJ databases">
        <authorList>
            <person name="Kjaerup R.B."/>
            <person name="Dalgaard T.S."/>
            <person name="Juul-Madsen H.R."/>
        </authorList>
    </citation>
    <scope>NUCLEOTIDE SEQUENCE [LARGE SCALE GENOMIC DNA]</scope>
    <source>
        <strain evidence="8 9">GCSL-Mp3</strain>
    </source>
</reference>
<dbReference type="AlphaFoldDB" id="A0A1B8HDA4"/>
<keyword evidence="5" id="KW-0804">Transcription</keyword>
<evidence type="ECO:0000256" key="6">
    <source>
        <dbReference type="ARBA" id="ARBA00049988"/>
    </source>
</evidence>
<keyword evidence="3" id="KW-0805">Transcription regulation</keyword>
<dbReference type="EMBL" id="LZEX01000013">
    <property type="protein sequence ID" value="OBU07061.1"/>
    <property type="molecule type" value="Genomic_DNA"/>
</dbReference>
<dbReference type="InterPro" id="IPR014795">
    <property type="entry name" value="TacA_1-like"/>
</dbReference>
<dbReference type="SUPFAM" id="SSF47598">
    <property type="entry name" value="Ribbon-helix-helix"/>
    <property type="match status" value="1"/>
</dbReference>
<keyword evidence="4" id="KW-0238">DNA-binding</keyword>
<protein>
    <submittedName>
        <fullName evidence="8">CopG family transcriptional regulator</fullName>
    </submittedName>
</protein>
<dbReference type="GO" id="GO:0006355">
    <property type="term" value="P:regulation of DNA-templated transcription"/>
    <property type="evidence" value="ECO:0007669"/>
    <property type="project" value="InterPro"/>
</dbReference>